<evidence type="ECO:0000313" key="1">
    <source>
        <dbReference type="EMBL" id="DAE01305.1"/>
    </source>
</evidence>
<organism evidence="1">
    <name type="scientific">Siphoviridae sp. ctJcm18</name>
    <dbReference type="NCBI Taxonomy" id="2825433"/>
    <lineage>
        <taxon>Viruses</taxon>
        <taxon>Duplodnaviria</taxon>
        <taxon>Heunggongvirae</taxon>
        <taxon>Uroviricota</taxon>
        <taxon>Caudoviricetes</taxon>
    </lineage>
</organism>
<sequence>MVRLIFMFFLRYMYINLYYKCMYITQKEHIYKI</sequence>
<protein>
    <submittedName>
        <fullName evidence="1">Uncharacterized protein</fullName>
    </submittedName>
</protein>
<name>A0A8S5P4E6_9CAUD</name>
<reference evidence="1" key="1">
    <citation type="journal article" date="2021" name="Proc. Natl. Acad. Sci. U.S.A.">
        <title>A Catalog of Tens of Thousands of Viruses from Human Metagenomes Reveals Hidden Associations with Chronic Diseases.</title>
        <authorList>
            <person name="Tisza M.J."/>
            <person name="Buck C.B."/>
        </authorList>
    </citation>
    <scope>NUCLEOTIDE SEQUENCE</scope>
    <source>
        <strain evidence="1">CtJcm18</strain>
    </source>
</reference>
<dbReference type="EMBL" id="BK015323">
    <property type="protein sequence ID" value="DAE01305.1"/>
    <property type="molecule type" value="Genomic_DNA"/>
</dbReference>
<accession>A0A8S5P4E6</accession>
<proteinExistence type="predicted"/>